<keyword evidence="2" id="KW-1185">Reference proteome</keyword>
<protein>
    <submittedName>
        <fullName evidence="1">Uncharacterized protein</fullName>
    </submittedName>
</protein>
<evidence type="ECO:0000313" key="1">
    <source>
        <dbReference type="EMBL" id="KAH3844420.1"/>
    </source>
</evidence>
<name>A0A9D4KRG2_DREPO</name>
<comment type="caution">
    <text evidence="1">The sequence shown here is derived from an EMBL/GenBank/DDBJ whole genome shotgun (WGS) entry which is preliminary data.</text>
</comment>
<dbReference type="Proteomes" id="UP000828390">
    <property type="component" value="Unassembled WGS sequence"/>
</dbReference>
<dbReference type="EMBL" id="JAIWYP010000003">
    <property type="protein sequence ID" value="KAH3844420.1"/>
    <property type="molecule type" value="Genomic_DNA"/>
</dbReference>
<reference evidence="1" key="1">
    <citation type="journal article" date="2019" name="bioRxiv">
        <title>The Genome of the Zebra Mussel, Dreissena polymorpha: A Resource for Invasive Species Research.</title>
        <authorList>
            <person name="McCartney M.A."/>
            <person name="Auch B."/>
            <person name="Kono T."/>
            <person name="Mallez S."/>
            <person name="Zhang Y."/>
            <person name="Obille A."/>
            <person name="Becker A."/>
            <person name="Abrahante J.E."/>
            <person name="Garbe J."/>
            <person name="Badalamenti J.P."/>
            <person name="Herman A."/>
            <person name="Mangelson H."/>
            <person name="Liachko I."/>
            <person name="Sullivan S."/>
            <person name="Sone E.D."/>
            <person name="Koren S."/>
            <person name="Silverstein K.A.T."/>
            <person name="Beckman K.B."/>
            <person name="Gohl D.M."/>
        </authorList>
    </citation>
    <scope>NUCLEOTIDE SEQUENCE</scope>
    <source>
        <strain evidence="1">Duluth1</strain>
        <tissue evidence="1">Whole animal</tissue>
    </source>
</reference>
<evidence type="ECO:0000313" key="2">
    <source>
        <dbReference type="Proteomes" id="UP000828390"/>
    </source>
</evidence>
<gene>
    <name evidence="1" type="ORF">DPMN_086678</name>
</gene>
<reference evidence="1" key="2">
    <citation type="submission" date="2020-11" db="EMBL/GenBank/DDBJ databases">
        <authorList>
            <person name="McCartney M.A."/>
            <person name="Auch B."/>
            <person name="Kono T."/>
            <person name="Mallez S."/>
            <person name="Becker A."/>
            <person name="Gohl D.M."/>
            <person name="Silverstein K.A.T."/>
            <person name="Koren S."/>
            <person name="Bechman K.B."/>
            <person name="Herman A."/>
            <person name="Abrahante J.E."/>
            <person name="Garbe J."/>
        </authorList>
    </citation>
    <scope>NUCLEOTIDE SEQUENCE</scope>
    <source>
        <strain evidence="1">Duluth1</strain>
        <tissue evidence="1">Whole animal</tissue>
    </source>
</reference>
<accession>A0A9D4KRG2</accession>
<sequence>MTKNHPDAIYLIQPKHDPATFYKTLQCLRPGANLIINNLDVKKMLDQATI</sequence>
<organism evidence="1 2">
    <name type="scientific">Dreissena polymorpha</name>
    <name type="common">Zebra mussel</name>
    <name type="synonym">Mytilus polymorpha</name>
    <dbReference type="NCBI Taxonomy" id="45954"/>
    <lineage>
        <taxon>Eukaryota</taxon>
        <taxon>Metazoa</taxon>
        <taxon>Spiralia</taxon>
        <taxon>Lophotrochozoa</taxon>
        <taxon>Mollusca</taxon>
        <taxon>Bivalvia</taxon>
        <taxon>Autobranchia</taxon>
        <taxon>Heteroconchia</taxon>
        <taxon>Euheterodonta</taxon>
        <taxon>Imparidentia</taxon>
        <taxon>Neoheterodontei</taxon>
        <taxon>Myida</taxon>
        <taxon>Dreissenoidea</taxon>
        <taxon>Dreissenidae</taxon>
        <taxon>Dreissena</taxon>
    </lineage>
</organism>
<proteinExistence type="predicted"/>
<dbReference type="AlphaFoldDB" id="A0A9D4KRG2"/>